<proteinExistence type="predicted"/>
<evidence type="ECO:0000313" key="2">
    <source>
        <dbReference type="Proteomes" id="UP000184221"/>
    </source>
</evidence>
<name>A0A1M5T9V9_9RHOB</name>
<gene>
    <name evidence="1" type="ORF">SAMN05443551_2143</name>
</gene>
<sequence>MCLAGAAVILLAPRAVEMPHGSAQFCPFNFKEK</sequence>
<dbReference type="AlphaFoldDB" id="A0A1M5T9V9"/>
<dbReference type="Proteomes" id="UP000184221">
    <property type="component" value="Unassembled WGS sequence"/>
</dbReference>
<keyword evidence="2" id="KW-1185">Reference proteome</keyword>
<accession>A0A1M5T9V9</accession>
<dbReference type="EMBL" id="FQXC01000003">
    <property type="protein sequence ID" value="SHH47555.1"/>
    <property type="molecule type" value="Genomic_DNA"/>
</dbReference>
<protein>
    <submittedName>
        <fullName evidence="1">Uncharacterized protein</fullName>
    </submittedName>
</protein>
<evidence type="ECO:0000313" key="1">
    <source>
        <dbReference type="EMBL" id="SHH47555.1"/>
    </source>
</evidence>
<organism evidence="1 2">
    <name type="scientific">Marivita hallyeonensis</name>
    <dbReference type="NCBI Taxonomy" id="996342"/>
    <lineage>
        <taxon>Bacteria</taxon>
        <taxon>Pseudomonadati</taxon>
        <taxon>Pseudomonadota</taxon>
        <taxon>Alphaproteobacteria</taxon>
        <taxon>Rhodobacterales</taxon>
        <taxon>Roseobacteraceae</taxon>
        <taxon>Marivita</taxon>
    </lineage>
</organism>
<reference evidence="1 2" key="1">
    <citation type="submission" date="2016-11" db="EMBL/GenBank/DDBJ databases">
        <authorList>
            <person name="Jaros S."/>
            <person name="Januszkiewicz K."/>
            <person name="Wedrychowicz H."/>
        </authorList>
    </citation>
    <scope>NUCLEOTIDE SEQUENCE [LARGE SCALE GENOMIC DNA]</scope>
    <source>
        <strain evidence="1 2">DSM 29431</strain>
    </source>
</reference>